<keyword evidence="2" id="KW-0732">Signal</keyword>
<organism evidence="3 4">
    <name type="scientific">Trichinella pseudospiralis</name>
    <name type="common">Parasitic roundworm</name>
    <dbReference type="NCBI Taxonomy" id="6337"/>
    <lineage>
        <taxon>Eukaryota</taxon>
        <taxon>Metazoa</taxon>
        <taxon>Ecdysozoa</taxon>
        <taxon>Nematoda</taxon>
        <taxon>Enoplea</taxon>
        <taxon>Dorylaimia</taxon>
        <taxon>Trichinellida</taxon>
        <taxon>Trichinellidae</taxon>
        <taxon>Trichinella</taxon>
    </lineage>
</organism>
<feature type="non-terminal residue" evidence="3">
    <location>
        <position position="1"/>
    </location>
</feature>
<sequence>LFREMVFGLLLITLSRLKADVYSNGIAKNFVVIHLFFWMILNRWWTHPCELVACLVNVYFVVWVVVMCCLMILSVLSAVEKRS</sequence>
<evidence type="ECO:0000256" key="2">
    <source>
        <dbReference type="SAM" id="SignalP"/>
    </source>
</evidence>
<keyword evidence="1" id="KW-0472">Membrane</keyword>
<accession>A0A0V1HWL8</accession>
<gene>
    <name evidence="3" type="ORF">T4C_12603</name>
</gene>
<feature type="transmembrane region" description="Helical" evidence="1">
    <location>
        <begin position="58"/>
        <end position="79"/>
    </location>
</feature>
<dbReference type="EMBL" id="JYDV01000522">
    <property type="protein sequence ID" value="KRZ14970.1"/>
    <property type="molecule type" value="Genomic_DNA"/>
</dbReference>
<evidence type="ECO:0000313" key="4">
    <source>
        <dbReference type="Proteomes" id="UP000054826"/>
    </source>
</evidence>
<keyword evidence="1" id="KW-0812">Transmembrane</keyword>
<protein>
    <submittedName>
        <fullName evidence="3">Uncharacterized protein</fullName>
    </submittedName>
</protein>
<feature type="transmembrane region" description="Helical" evidence="1">
    <location>
        <begin position="29"/>
        <end position="46"/>
    </location>
</feature>
<comment type="caution">
    <text evidence="3">The sequence shown here is derived from an EMBL/GenBank/DDBJ whole genome shotgun (WGS) entry which is preliminary data.</text>
</comment>
<feature type="chain" id="PRO_5006879498" evidence="2">
    <location>
        <begin position="20"/>
        <end position="83"/>
    </location>
</feature>
<reference evidence="3 4" key="1">
    <citation type="submission" date="2015-01" db="EMBL/GenBank/DDBJ databases">
        <title>Evolution of Trichinella species and genotypes.</title>
        <authorList>
            <person name="Korhonen P.K."/>
            <person name="Edoardo P."/>
            <person name="Giuseppe L.R."/>
            <person name="Gasser R.B."/>
        </authorList>
    </citation>
    <scope>NUCLEOTIDE SEQUENCE [LARGE SCALE GENOMIC DNA]</scope>
    <source>
        <strain evidence="3">ISS176</strain>
    </source>
</reference>
<dbReference type="AlphaFoldDB" id="A0A0V1HWL8"/>
<proteinExistence type="predicted"/>
<feature type="signal peptide" evidence="2">
    <location>
        <begin position="1"/>
        <end position="19"/>
    </location>
</feature>
<keyword evidence="1" id="KW-1133">Transmembrane helix</keyword>
<evidence type="ECO:0000313" key="3">
    <source>
        <dbReference type="EMBL" id="KRZ14970.1"/>
    </source>
</evidence>
<name>A0A0V1HWL8_TRIPS</name>
<evidence type="ECO:0000256" key="1">
    <source>
        <dbReference type="SAM" id="Phobius"/>
    </source>
</evidence>
<dbReference type="Proteomes" id="UP000054826">
    <property type="component" value="Unassembled WGS sequence"/>
</dbReference>